<dbReference type="RefSeq" id="WP_046902437.1">
    <property type="nucleotide sequence ID" value="NZ_CP011452.2"/>
</dbReference>
<protein>
    <submittedName>
        <fullName evidence="2">NADH:FAD oxidoreductase</fullName>
        <ecNumber evidence="2">1.5.1.37</ecNumber>
    </submittedName>
</protein>
<evidence type="ECO:0000313" key="2">
    <source>
        <dbReference type="EMBL" id="AKH41393.1"/>
    </source>
</evidence>
<dbReference type="SMART" id="SM00903">
    <property type="entry name" value="Flavin_Reduct"/>
    <property type="match status" value="1"/>
</dbReference>
<dbReference type="PATRIC" id="fig|1267766.3.peg.338"/>
<dbReference type="KEGG" id="aay:WYH_00330"/>
<dbReference type="EMBL" id="CP011452">
    <property type="protein sequence ID" value="AKH41393.1"/>
    <property type="molecule type" value="Genomic_DNA"/>
</dbReference>
<organism evidence="2 3">
    <name type="scientific">Croceibacterium atlanticum</name>
    <dbReference type="NCBI Taxonomy" id="1267766"/>
    <lineage>
        <taxon>Bacteria</taxon>
        <taxon>Pseudomonadati</taxon>
        <taxon>Pseudomonadota</taxon>
        <taxon>Alphaproteobacteria</taxon>
        <taxon>Sphingomonadales</taxon>
        <taxon>Erythrobacteraceae</taxon>
        <taxon>Croceibacterium</taxon>
    </lineage>
</organism>
<dbReference type="SUPFAM" id="SSF50475">
    <property type="entry name" value="FMN-binding split barrel"/>
    <property type="match status" value="1"/>
</dbReference>
<dbReference type="Proteomes" id="UP000034392">
    <property type="component" value="Chromosome"/>
</dbReference>
<dbReference type="Gene3D" id="2.30.110.10">
    <property type="entry name" value="Electron Transport, Fmn-binding Protein, Chain A"/>
    <property type="match status" value="1"/>
</dbReference>
<dbReference type="PANTHER" id="PTHR30466">
    <property type="entry name" value="FLAVIN REDUCTASE"/>
    <property type="match status" value="1"/>
</dbReference>
<gene>
    <name evidence="2" type="primary">tftC</name>
    <name evidence="2" type="ORF">WYH_00330</name>
</gene>
<keyword evidence="1 2" id="KW-0560">Oxidoreductase</keyword>
<dbReference type="InterPro" id="IPR002563">
    <property type="entry name" value="Flavin_Rdtase-like_dom"/>
</dbReference>
<dbReference type="GO" id="GO:0010181">
    <property type="term" value="F:FMN binding"/>
    <property type="evidence" value="ECO:0007669"/>
    <property type="project" value="InterPro"/>
</dbReference>
<keyword evidence="3" id="KW-1185">Reference proteome</keyword>
<dbReference type="EC" id="1.5.1.37" evidence="2"/>
<proteinExistence type="predicted"/>
<dbReference type="GO" id="GO:0042602">
    <property type="term" value="F:riboflavin reductase (NADPH) activity"/>
    <property type="evidence" value="ECO:0007669"/>
    <property type="project" value="TreeGrafter"/>
</dbReference>
<name>A0A0F7KLH3_9SPHN</name>
<dbReference type="STRING" id="1267766.WYH_00330"/>
<evidence type="ECO:0000256" key="1">
    <source>
        <dbReference type="ARBA" id="ARBA00023002"/>
    </source>
</evidence>
<reference evidence="2" key="1">
    <citation type="submission" date="2015-05" db="EMBL/GenBank/DDBJ databases">
        <title>The complete genome of Altererythrobacter atlanticus strain 26DY36.</title>
        <authorList>
            <person name="Wu Y.-H."/>
            <person name="Cheng H."/>
            <person name="Wu X.-W."/>
        </authorList>
    </citation>
    <scope>NUCLEOTIDE SEQUENCE [LARGE SCALE GENOMIC DNA]</scope>
    <source>
        <strain evidence="2">26DY36</strain>
    </source>
</reference>
<dbReference type="PANTHER" id="PTHR30466:SF1">
    <property type="entry name" value="FMN REDUCTASE (NADH) RUTF"/>
    <property type="match status" value="1"/>
</dbReference>
<dbReference type="InterPro" id="IPR012349">
    <property type="entry name" value="Split_barrel_FMN-bd"/>
</dbReference>
<dbReference type="AlphaFoldDB" id="A0A0F7KLH3"/>
<accession>A0A0F7KLH3</accession>
<sequence>MIGVDYIFANDCRHYFKLFGFCTLIQNVEIQRETCAVFFARRKTEENDILPMIRSPRAAASSRSCSDRPESLSEDFRHSLRRFGNGVTIVATVDRQGQPRGLMMTAVMSLCMEPPSMLIAVNRAASALPFLLERGRFSINIIGAGEEEECARFARADAETRFVNHDWDCGTDNIPRYRRAAATIICDIDDARPFGSHMVIQGLVRESYYAKEIGGLVYLDGRFFNVKAGG</sequence>
<dbReference type="Pfam" id="PF01613">
    <property type="entry name" value="Flavin_Reduct"/>
    <property type="match status" value="1"/>
</dbReference>
<dbReference type="OrthoDB" id="9789254at2"/>
<dbReference type="InterPro" id="IPR050268">
    <property type="entry name" value="NADH-dep_flavin_reductase"/>
</dbReference>
<evidence type="ECO:0000313" key="3">
    <source>
        <dbReference type="Proteomes" id="UP000034392"/>
    </source>
</evidence>